<evidence type="ECO:0000313" key="1">
    <source>
        <dbReference type="EMBL" id="CAA2102174.1"/>
    </source>
</evidence>
<reference evidence="1" key="1">
    <citation type="submission" date="2019-12" db="EMBL/GenBank/DDBJ databases">
        <authorList>
            <person name="Cremers G."/>
        </authorList>
    </citation>
    <scope>NUCLEOTIDE SEQUENCE</scope>
    <source>
        <strain evidence="1">Mbul1</strain>
    </source>
</reference>
<dbReference type="AlphaFoldDB" id="A0A679ITF3"/>
<proteinExistence type="predicted"/>
<dbReference type="EMBL" id="LR743504">
    <property type="protein sequence ID" value="CAA2102174.1"/>
    <property type="molecule type" value="Genomic_DNA"/>
</dbReference>
<name>A0A679ITF3_9HYPH</name>
<accession>A0A679ITF3</accession>
<protein>
    <submittedName>
        <fullName evidence="1">Uncharacterized protein</fullName>
    </submittedName>
</protein>
<organism evidence="1">
    <name type="scientific">Methylobacterium bullatum</name>
    <dbReference type="NCBI Taxonomy" id="570505"/>
    <lineage>
        <taxon>Bacteria</taxon>
        <taxon>Pseudomonadati</taxon>
        <taxon>Pseudomonadota</taxon>
        <taxon>Alphaproteobacteria</taxon>
        <taxon>Hyphomicrobiales</taxon>
        <taxon>Methylobacteriaceae</taxon>
        <taxon>Methylobacterium</taxon>
    </lineage>
</organism>
<sequence>MPWLPRNPGMVSFDMLIDDLEREKQALVQDTARRGSASYAVIDMLIALDLKIFALRTLSEDR</sequence>
<gene>
    <name evidence="1" type="ORF">MBUL_01552</name>
</gene>